<keyword evidence="2" id="KW-1185">Reference proteome</keyword>
<evidence type="ECO:0000313" key="2">
    <source>
        <dbReference type="Proteomes" id="UP000828251"/>
    </source>
</evidence>
<dbReference type="AlphaFoldDB" id="A0A9D3U7Z7"/>
<organism evidence="1 2">
    <name type="scientific">Gossypium stocksii</name>
    <dbReference type="NCBI Taxonomy" id="47602"/>
    <lineage>
        <taxon>Eukaryota</taxon>
        <taxon>Viridiplantae</taxon>
        <taxon>Streptophyta</taxon>
        <taxon>Embryophyta</taxon>
        <taxon>Tracheophyta</taxon>
        <taxon>Spermatophyta</taxon>
        <taxon>Magnoliopsida</taxon>
        <taxon>eudicotyledons</taxon>
        <taxon>Gunneridae</taxon>
        <taxon>Pentapetalae</taxon>
        <taxon>rosids</taxon>
        <taxon>malvids</taxon>
        <taxon>Malvales</taxon>
        <taxon>Malvaceae</taxon>
        <taxon>Malvoideae</taxon>
        <taxon>Gossypium</taxon>
    </lineage>
</organism>
<proteinExistence type="predicted"/>
<reference evidence="1 2" key="1">
    <citation type="journal article" date="2021" name="Plant Biotechnol. J.">
        <title>Multi-omics assisted identification of the key and species-specific regulatory components of drought-tolerant mechanisms in Gossypium stocksii.</title>
        <authorList>
            <person name="Yu D."/>
            <person name="Ke L."/>
            <person name="Zhang D."/>
            <person name="Wu Y."/>
            <person name="Sun Y."/>
            <person name="Mei J."/>
            <person name="Sun J."/>
            <person name="Sun Y."/>
        </authorList>
    </citation>
    <scope>NUCLEOTIDE SEQUENCE [LARGE SCALE GENOMIC DNA]</scope>
    <source>
        <strain evidence="2">cv. E1</strain>
        <tissue evidence="1">Leaf</tissue>
    </source>
</reference>
<evidence type="ECO:0000313" key="1">
    <source>
        <dbReference type="EMBL" id="KAH1031572.1"/>
    </source>
</evidence>
<dbReference type="EMBL" id="JAIQCV010000013">
    <property type="protein sequence ID" value="KAH1031572.1"/>
    <property type="molecule type" value="Genomic_DNA"/>
</dbReference>
<dbReference type="Proteomes" id="UP000828251">
    <property type="component" value="Unassembled WGS sequence"/>
</dbReference>
<protein>
    <submittedName>
        <fullName evidence="1">Uncharacterized protein</fullName>
    </submittedName>
</protein>
<gene>
    <name evidence="1" type="ORF">J1N35_043746</name>
</gene>
<comment type="caution">
    <text evidence="1">The sequence shown here is derived from an EMBL/GenBank/DDBJ whole genome shotgun (WGS) entry which is preliminary data.</text>
</comment>
<name>A0A9D3U7Z7_9ROSI</name>
<accession>A0A9D3U7Z7</accession>
<sequence length="53" mass="5862">MKIINNMQIMPFIASYVVLGTLSNDKSFYLGHTQMPHIATVLDALQDAILGII</sequence>